<protein>
    <recommendedName>
        <fullName evidence="4">RlpA-like protein double-psi beta-barrel domain-containing protein</fullName>
    </recommendedName>
</protein>
<feature type="compositionally biased region" description="Low complexity" evidence="2">
    <location>
        <begin position="184"/>
        <end position="259"/>
    </location>
</feature>
<evidence type="ECO:0000313" key="6">
    <source>
        <dbReference type="Proteomes" id="UP000310158"/>
    </source>
</evidence>
<dbReference type="InterPro" id="IPR009009">
    <property type="entry name" value="RlpA-like_DPBB"/>
</dbReference>
<name>A0A4S4M6I7_9AGAM</name>
<feature type="compositionally biased region" description="Acidic residues" evidence="2">
    <location>
        <begin position="127"/>
        <end position="138"/>
    </location>
</feature>
<evidence type="ECO:0000256" key="3">
    <source>
        <dbReference type="SAM" id="SignalP"/>
    </source>
</evidence>
<evidence type="ECO:0000256" key="2">
    <source>
        <dbReference type="SAM" id="MobiDB-lite"/>
    </source>
</evidence>
<keyword evidence="6" id="KW-1185">Reference proteome</keyword>
<proteinExistence type="predicted"/>
<feature type="compositionally biased region" description="Polar residues" evidence="2">
    <location>
        <begin position="143"/>
        <end position="183"/>
    </location>
</feature>
<dbReference type="AlphaFoldDB" id="A0A4S4M6I7"/>
<feature type="domain" description="RlpA-like protein double-psi beta-barrel" evidence="4">
    <location>
        <begin position="275"/>
        <end position="363"/>
    </location>
</feature>
<evidence type="ECO:0000256" key="1">
    <source>
        <dbReference type="ARBA" id="ARBA00022729"/>
    </source>
</evidence>
<dbReference type="PANTHER" id="PTHR31836:SF24">
    <property type="entry name" value="RLPA-LIKE PROTEIN DOUBLE-PSI BETA-BARREL DOMAIN-CONTAINING PROTEIN"/>
    <property type="match status" value="1"/>
</dbReference>
<gene>
    <name evidence="5" type="ORF">EW146_g737</name>
</gene>
<comment type="caution">
    <text evidence="5">The sequence shown here is derived from an EMBL/GenBank/DDBJ whole genome shotgun (WGS) entry which is preliminary data.</text>
</comment>
<dbReference type="PANTHER" id="PTHR31836">
    <property type="match status" value="1"/>
</dbReference>
<feature type="chain" id="PRO_5020436643" description="RlpA-like protein double-psi beta-barrel domain-containing protein" evidence="3">
    <location>
        <begin position="21"/>
        <end position="367"/>
    </location>
</feature>
<organism evidence="5 6">
    <name type="scientific">Bondarzewia mesenterica</name>
    <dbReference type="NCBI Taxonomy" id="1095465"/>
    <lineage>
        <taxon>Eukaryota</taxon>
        <taxon>Fungi</taxon>
        <taxon>Dikarya</taxon>
        <taxon>Basidiomycota</taxon>
        <taxon>Agaricomycotina</taxon>
        <taxon>Agaricomycetes</taxon>
        <taxon>Russulales</taxon>
        <taxon>Bondarzewiaceae</taxon>
        <taxon>Bondarzewia</taxon>
    </lineage>
</organism>
<dbReference type="Pfam" id="PF03330">
    <property type="entry name" value="DPBB_1"/>
    <property type="match status" value="1"/>
</dbReference>
<dbReference type="Proteomes" id="UP000310158">
    <property type="component" value="Unassembled WGS sequence"/>
</dbReference>
<keyword evidence="1 3" id="KW-0732">Signal</keyword>
<dbReference type="OrthoDB" id="406505at2759"/>
<reference evidence="5 6" key="1">
    <citation type="submission" date="2019-02" db="EMBL/GenBank/DDBJ databases">
        <title>Genome sequencing of the rare red list fungi Bondarzewia mesenterica.</title>
        <authorList>
            <person name="Buettner E."/>
            <person name="Kellner H."/>
        </authorList>
    </citation>
    <scope>NUCLEOTIDE SEQUENCE [LARGE SCALE GENOMIC DNA]</scope>
    <source>
        <strain evidence="5 6">DSM 108281</strain>
    </source>
</reference>
<feature type="region of interest" description="Disordered" evidence="2">
    <location>
        <begin position="107"/>
        <end position="260"/>
    </location>
</feature>
<dbReference type="CDD" id="cd22191">
    <property type="entry name" value="DPBB_RlpA_EXP_N-like"/>
    <property type="match status" value="1"/>
</dbReference>
<dbReference type="Gene3D" id="2.40.40.10">
    <property type="entry name" value="RlpA-like domain"/>
    <property type="match status" value="1"/>
</dbReference>
<sequence>MFQLLSIASLAVFAVSAVNGVVVPRRDPPAGWATSYLEDYHVYHTRYLALSCQTQHNTEFFNQCCHPLLVCSITRRFYIKTRRAHAFLFRLLKTLATARPAQCIPSTEASSSAAAAEPTSTVTTPVDTDDDCEDDGDGDSSSVAPATSQVATAAPSSSKVATAPPSSSKVATAVPSSSVEATNTPVSSSEVKTSVSVVPTSSFVPTTSASPVPTTSATPVPTTSSASSSSSTLPKPTPTYKPTTSSTSAPAAASTSPASGSGGDILGGFATFFYQNGVAGACGTVHSDEDFIAAIDQARYGNSGATSELCGKQVQITNTANQKTVTVTIADDCPTCNNGNSIDLSKGAFLAIAEESTGIVDIAWKFV</sequence>
<feature type="compositionally biased region" description="Low complexity" evidence="2">
    <location>
        <begin position="107"/>
        <end position="126"/>
    </location>
</feature>
<evidence type="ECO:0000259" key="4">
    <source>
        <dbReference type="Pfam" id="PF03330"/>
    </source>
</evidence>
<dbReference type="InterPro" id="IPR051477">
    <property type="entry name" value="Expansin_CellWall"/>
</dbReference>
<feature type="signal peptide" evidence="3">
    <location>
        <begin position="1"/>
        <end position="20"/>
    </location>
</feature>
<evidence type="ECO:0000313" key="5">
    <source>
        <dbReference type="EMBL" id="THH20685.1"/>
    </source>
</evidence>
<dbReference type="EMBL" id="SGPL01000016">
    <property type="protein sequence ID" value="THH20685.1"/>
    <property type="molecule type" value="Genomic_DNA"/>
</dbReference>
<accession>A0A4S4M6I7</accession>
<dbReference type="InterPro" id="IPR036908">
    <property type="entry name" value="RlpA-like_sf"/>
</dbReference>
<dbReference type="SUPFAM" id="SSF50685">
    <property type="entry name" value="Barwin-like endoglucanases"/>
    <property type="match status" value="1"/>
</dbReference>